<dbReference type="Pfam" id="PF20151">
    <property type="entry name" value="DUF6533"/>
    <property type="match status" value="1"/>
</dbReference>
<keyword evidence="4" id="KW-1185">Reference proteome</keyword>
<feature type="transmembrane region" description="Helical" evidence="1">
    <location>
        <begin position="187"/>
        <end position="212"/>
    </location>
</feature>
<evidence type="ECO:0000256" key="1">
    <source>
        <dbReference type="SAM" id="Phobius"/>
    </source>
</evidence>
<sequence>MSTLTNLFDALTEAYRLYTVAKQTKVAALTLLLYDWMLTFDREVNYQSIPRPSYQVRHYWLANWLLGTQTAEIFIVEMVLAYRVYAIYGCNQRLLLALCLILLCTSTAAIATASMQVRDANGILTNEPVPGIFLCDVTFKRNFFWAYWIPILIFETIDFVLMAHKAIKKWGIKILRPEQNPTLGEKLVAVLFFDSFIFYISVLSIFTTMTFLFRFTSEDVFNTALGPTFGLISILANRMLLNLPALYDKTRLEEGTPDATLSLVFAGHQNRVEISVSSESSETVGP</sequence>
<dbReference type="Proteomes" id="UP000076722">
    <property type="component" value="Unassembled WGS sequence"/>
</dbReference>
<feature type="domain" description="DUF6533" evidence="2">
    <location>
        <begin position="25"/>
        <end position="46"/>
    </location>
</feature>
<dbReference type="OrthoDB" id="3349377at2759"/>
<evidence type="ECO:0000259" key="2">
    <source>
        <dbReference type="Pfam" id="PF20151"/>
    </source>
</evidence>
<evidence type="ECO:0000313" key="3">
    <source>
        <dbReference type="EMBL" id="KZS96438.1"/>
    </source>
</evidence>
<keyword evidence="1" id="KW-0472">Membrane</keyword>
<name>A0A164XZK4_9AGAM</name>
<organism evidence="3 4">
    <name type="scientific">Sistotremastrum niveocremeum HHB9708</name>
    <dbReference type="NCBI Taxonomy" id="1314777"/>
    <lineage>
        <taxon>Eukaryota</taxon>
        <taxon>Fungi</taxon>
        <taxon>Dikarya</taxon>
        <taxon>Basidiomycota</taxon>
        <taxon>Agaricomycotina</taxon>
        <taxon>Agaricomycetes</taxon>
        <taxon>Sistotremastrales</taxon>
        <taxon>Sistotremastraceae</taxon>
        <taxon>Sertulicium</taxon>
        <taxon>Sertulicium niveocremeum</taxon>
    </lineage>
</organism>
<evidence type="ECO:0000313" key="4">
    <source>
        <dbReference type="Proteomes" id="UP000076722"/>
    </source>
</evidence>
<keyword evidence="1" id="KW-0812">Transmembrane</keyword>
<feature type="transmembrane region" description="Helical" evidence="1">
    <location>
        <begin position="224"/>
        <end position="241"/>
    </location>
</feature>
<dbReference type="EMBL" id="KV419399">
    <property type="protein sequence ID" value="KZS96438.1"/>
    <property type="molecule type" value="Genomic_DNA"/>
</dbReference>
<keyword evidence="1" id="KW-1133">Transmembrane helix</keyword>
<dbReference type="InterPro" id="IPR045340">
    <property type="entry name" value="DUF6533"/>
</dbReference>
<dbReference type="AlphaFoldDB" id="A0A164XZK4"/>
<proteinExistence type="predicted"/>
<feature type="transmembrane region" description="Helical" evidence="1">
    <location>
        <begin position="94"/>
        <end position="115"/>
    </location>
</feature>
<reference evidence="3 4" key="1">
    <citation type="journal article" date="2016" name="Mol. Biol. Evol.">
        <title>Comparative Genomics of Early-Diverging Mushroom-Forming Fungi Provides Insights into the Origins of Lignocellulose Decay Capabilities.</title>
        <authorList>
            <person name="Nagy L.G."/>
            <person name="Riley R."/>
            <person name="Tritt A."/>
            <person name="Adam C."/>
            <person name="Daum C."/>
            <person name="Floudas D."/>
            <person name="Sun H."/>
            <person name="Yadav J.S."/>
            <person name="Pangilinan J."/>
            <person name="Larsson K.H."/>
            <person name="Matsuura K."/>
            <person name="Barry K."/>
            <person name="Labutti K."/>
            <person name="Kuo R."/>
            <person name="Ohm R.A."/>
            <person name="Bhattacharya S.S."/>
            <person name="Shirouzu T."/>
            <person name="Yoshinaga Y."/>
            <person name="Martin F.M."/>
            <person name="Grigoriev I.V."/>
            <person name="Hibbett D.S."/>
        </authorList>
    </citation>
    <scope>NUCLEOTIDE SEQUENCE [LARGE SCALE GENOMIC DNA]</scope>
    <source>
        <strain evidence="3 4">HHB9708</strain>
    </source>
</reference>
<feature type="transmembrane region" description="Helical" evidence="1">
    <location>
        <begin position="61"/>
        <end position="82"/>
    </location>
</feature>
<feature type="transmembrane region" description="Helical" evidence="1">
    <location>
        <begin position="145"/>
        <end position="167"/>
    </location>
</feature>
<gene>
    <name evidence="3" type="ORF">SISNIDRAFT_493958</name>
</gene>
<protein>
    <recommendedName>
        <fullName evidence="2">DUF6533 domain-containing protein</fullName>
    </recommendedName>
</protein>
<accession>A0A164XZK4</accession>